<gene>
    <name evidence="1" type="primary">ydiF_2</name>
    <name evidence="1" type="ORF">SDC9_91434</name>
</gene>
<accession>A0A645A1P1</accession>
<dbReference type="InterPro" id="IPR037171">
    <property type="entry name" value="NagB/RpiA_transferase-like"/>
</dbReference>
<dbReference type="AlphaFoldDB" id="A0A645A1P1"/>
<dbReference type="PANTHER" id="PTHR43293">
    <property type="entry name" value="ACETATE COA-TRANSFERASE YDIF"/>
    <property type="match status" value="1"/>
</dbReference>
<dbReference type="PANTHER" id="PTHR43293:SF1">
    <property type="entry name" value="ACETATE COA-TRANSFERASE YDIF"/>
    <property type="match status" value="1"/>
</dbReference>
<keyword evidence="1" id="KW-0808">Transferase</keyword>
<organism evidence="1">
    <name type="scientific">bioreactor metagenome</name>
    <dbReference type="NCBI Taxonomy" id="1076179"/>
    <lineage>
        <taxon>unclassified sequences</taxon>
        <taxon>metagenomes</taxon>
        <taxon>ecological metagenomes</taxon>
    </lineage>
</organism>
<dbReference type="GO" id="GO:0008775">
    <property type="term" value="F:acetate CoA-transferase activity"/>
    <property type="evidence" value="ECO:0007669"/>
    <property type="project" value="UniProtKB-EC"/>
</dbReference>
<comment type="caution">
    <text evidence="1">The sequence shown here is derived from an EMBL/GenBank/DDBJ whole genome shotgun (WGS) entry which is preliminary data.</text>
</comment>
<evidence type="ECO:0000313" key="1">
    <source>
        <dbReference type="EMBL" id="MPM44753.1"/>
    </source>
</evidence>
<proteinExistence type="predicted"/>
<dbReference type="SUPFAM" id="SSF100950">
    <property type="entry name" value="NagB/RpiA/CoA transferase-like"/>
    <property type="match status" value="1"/>
</dbReference>
<sequence length="138" mass="15518">MNVAGGAKKVIFTGVMTGGESRDDTPKFSFRDGRIVIEREGNVKKFVNEIEQISFNGQVTLSQGKRVLYITERAVFRLTPEGLELIEIAPGLDLEQDVLSAMEYRPIISKDLRLMPEGIFREQWGGLKEILDAKWVSS</sequence>
<dbReference type="Gene3D" id="3.40.1080.10">
    <property type="entry name" value="Glutaconate Coenzyme A-transferase"/>
    <property type="match status" value="1"/>
</dbReference>
<dbReference type="EC" id="2.8.3.8" evidence="1"/>
<reference evidence="1" key="1">
    <citation type="submission" date="2019-08" db="EMBL/GenBank/DDBJ databases">
        <authorList>
            <person name="Kucharzyk K."/>
            <person name="Murdoch R.W."/>
            <person name="Higgins S."/>
            <person name="Loffler F."/>
        </authorList>
    </citation>
    <scope>NUCLEOTIDE SEQUENCE</scope>
</reference>
<dbReference type="EMBL" id="VSSQ01010602">
    <property type="protein sequence ID" value="MPM44753.1"/>
    <property type="molecule type" value="Genomic_DNA"/>
</dbReference>
<name>A0A645A1P1_9ZZZZ</name>
<protein>
    <submittedName>
        <fullName evidence="1">Acetate CoA-transferase YdiF</fullName>
        <ecNumber evidence="1">2.8.3.8</ecNumber>
    </submittedName>
</protein>